<dbReference type="OrthoDB" id="93167at2759"/>
<dbReference type="AlphaFoldDB" id="A0A6A4YGT8"/>
<accession>A0A6A4YGT8</accession>
<feature type="chain" id="PRO_5025600993" description="Endonuclease/exonuclease/phosphatase domain-containing protein" evidence="1">
    <location>
        <begin position="32"/>
        <end position="555"/>
    </location>
</feature>
<evidence type="ECO:0000313" key="2">
    <source>
        <dbReference type="EMBL" id="KAF0696192.1"/>
    </source>
</evidence>
<comment type="caution">
    <text evidence="2">The sequence shown here is derived from an EMBL/GenBank/DDBJ whole genome shotgun (WGS) entry which is preliminary data.</text>
</comment>
<feature type="signal peptide" evidence="1">
    <location>
        <begin position="1"/>
        <end position="31"/>
    </location>
</feature>
<evidence type="ECO:0000256" key="1">
    <source>
        <dbReference type="SAM" id="SignalP"/>
    </source>
</evidence>
<dbReference type="EMBL" id="VJMH01005419">
    <property type="protein sequence ID" value="KAF0696192.1"/>
    <property type="molecule type" value="Genomic_DNA"/>
</dbReference>
<evidence type="ECO:0008006" key="3">
    <source>
        <dbReference type="Google" id="ProtNLM"/>
    </source>
</evidence>
<protein>
    <recommendedName>
        <fullName evidence="3">Endonuclease/exonuclease/phosphatase domain-containing protein</fullName>
    </recommendedName>
</protein>
<gene>
    <name evidence="2" type="ORF">As57867_012976</name>
</gene>
<reference evidence="2" key="1">
    <citation type="submission" date="2019-06" db="EMBL/GenBank/DDBJ databases">
        <title>Genomics analysis of Aphanomyces spp. identifies a new class of oomycete effector associated with host adaptation.</title>
        <authorList>
            <person name="Gaulin E."/>
        </authorList>
    </citation>
    <scope>NUCLEOTIDE SEQUENCE</scope>
    <source>
        <strain evidence="2">CBS 578.67</strain>
    </source>
</reference>
<dbReference type="InterPro" id="IPR036691">
    <property type="entry name" value="Endo/exonu/phosph_ase_sf"/>
</dbReference>
<dbReference type="Gene3D" id="3.60.10.10">
    <property type="entry name" value="Endonuclease/exonuclease/phosphatase"/>
    <property type="match status" value="1"/>
</dbReference>
<dbReference type="SUPFAM" id="SSF56219">
    <property type="entry name" value="DNase I-like"/>
    <property type="match status" value="1"/>
</dbReference>
<feature type="non-terminal residue" evidence="2">
    <location>
        <position position="555"/>
    </location>
</feature>
<proteinExistence type="predicted"/>
<organism evidence="2">
    <name type="scientific">Aphanomyces stellatus</name>
    <dbReference type="NCBI Taxonomy" id="120398"/>
    <lineage>
        <taxon>Eukaryota</taxon>
        <taxon>Sar</taxon>
        <taxon>Stramenopiles</taxon>
        <taxon>Oomycota</taxon>
        <taxon>Saprolegniomycetes</taxon>
        <taxon>Saprolegniales</taxon>
        <taxon>Verrucalvaceae</taxon>
        <taxon>Aphanomyces</taxon>
    </lineage>
</organism>
<name>A0A6A4YGT8_9STRA</name>
<sequence>MIGAVLSSQTAWRTLLPLLTTSLPTPALVQARPRRSTTSAKVVLTNILESLSSFSISTCNLNGLRLNGHLMARRLKSPPICVLFQETKMRNHKQLEMFHRHLDNDVHRSMPGFTTLTHLSQYDVPGRYLVARALWDNLPVYTHNVYAPVESDLRGAFFELLPRDFEPESLHLVGGDFSIPLHSTLDTCSPHQRHGGGKQDCVEWLTALGAVDVWCQLNPRTRLYSGPTRANRLDYLFLDHVLVSQLNPKATYDKNNFGGDHLTFFQSRIPAPTTKPYWRLPREHLLDPNIRSAITMEATSLLASMRDGQDLNHGAMWYGWLKRMKAKLIHCHRLHTQAASNQLQTLQLRLAAAKRALEWHGDNAQAAGEVTAAQLALDSAKAEHSQHALDRQFDFHANTNERGTSHFFRKPLGTKVPINRVMVNGAEVTEEPTVQATITAHWRSIMTTTTDAEPVDPIRRRAVLETLTERLDQFDSESLDVAITAAELCDAMKTMNPAKSPGPDGWSAGFFQVAPEIFSELLLLVFNYQLHHHGRLLPHQRRSAITLLHKGGDSY</sequence>
<keyword evidence="1" id="KW-0732">Signal</keyword>